<reference evidence="5" key="2">
    <citation type="submission" date="2018-07" db="EMBL/GenBank/DDBJ databases">
        <authorList>
            <person name="Quirk P.G."/>
            <person name="Krulwich T.A."/>
        </authorList>
    </citation>
    <scope>NUCLEOTIDE SEQUENCE</scope>
</reference>
<name>A0A336L846_CULSO</name>
<proteinExistence type="inferred from homology"/>
<keyword evidence="1" id="KW-0597">Phosphoprotein</keyword>
<evidence type="ECO:0000256" key="1">
    <source>
        <dbReference type="ARBA" id="ARBA00022553"/>
    </source>
</evidence>
<gene>
    <name evidence="4" type="primary">CSON005161</name>
</gene>
<protein>
    <submittedName>
        <fullName evidence="4">CSON005161 protein</fullName>
    </submittedName>
</protein>
<evidence type="ECO:0000313" key="5">
    <source>
        <dbReference type="EMBL" id="SSX32580.1"/>
    </source>
</evidence>
<sequence>VIDLKVELKKRGLSVTGNKNELQDRLQAALGEGGNPLDDTGNDDLLYDDELMDLSKMK</sequence>
<reference evidence="4" key="1">
    <citation type="submission" date="2018-04" db="EMBL/GenBank/DDBJ databases">
        <authorList>
            <person name="Go L.Y."/>
            <person name="Mitchell J.A."/>
        </authorList>
    </citation>
    <scope>NUCLEOTIDE SEQUENCE</scope>
    <source>
        <tissue evidence="4">Whole organism</tissue>
    </source>
</reference>
<dbReference type="Gene3D" id="1.10.720.30">
    <property type="entry name" value="SAP domain"/>
    <property type="match status" value="1"/>
</dbReference>
<comment type="similarity">
    <text evidence="2">Belongs to the SAP domain-containing ribonucleoprotein family.</text>
</comment>
<dbReference type="PROSITE" id="PS50800">
    <property type="entry name" value="SAP"/>
    <property type="match status" value="1"/>
</dbReference>
<dbReference type="AlphaFoldDB" id="A0A336L846"/>
<dbReference type="InterPro" id="IPR052240">
    <property type="entry name" value="SAP_domain_ribonucleoprotein"/>
</dbReference>
<evidence type="ECO:0000259" key="3">
    <source>
        <dbReference type="PROSITE" id="PS50800"/>
    </source>
</evidence>
<dbReference type="EMBL" id="UFQT01002074">
    <property type="protein sequence ID" value="SSX32580.1"/>
    <property type="molecule type" value="Genomic_DNA"/>
</dbReference>
<dbReference type="SMART" id="SM00513">
    <property type="entry name" value="SAP"/>
    <property type="match status" value="1"/>
</dbReference>
<dbReference type="EMBL" id="UFQS01002074">
    <property type="protein sequence ID" value="SSX13141.1"/>
    <property type="molecule type" value="Genomic_DNA"/>
</dbReference>
<evidence type="ECO:0000256" key="2">
    <source>
        <dbReference type="ARBA" id="ARBA00046328"/>
    </source>
</evidence>
<dbReference type="PANTHER" id="PTHR46551:SF1">
    <property type="entry name" value="SAP DOMAIN-CONTAINING RIBONUCLEOPROTEIN"/>
    <property type="match status" value="1"/>
</dbReference>
<dbReference type="GO" id="GO:0016973">
    <property type="term" value="P:poly(A)+ mRNA export from nucleus"/>
    <property type="evidence" value="ECO:0007669"/>
    <property type="project" value="TreeGrafter"/>
</dbReference>
<feature type="domain" description="SAP" evidence="3">
    <location>
        <begin position="1"/>
        <end position="30"/>
    </location>
</feature>
<organism evidence="4">
    <name type="scientific">Culicoides sonorensis</name>
    <name type="common">Biting midge</name>
    <dbReference type="NCBI Taxonomy" id="179676"/>
    <lineage>
        <taxon>Eukaryota</taxon>
        <taxon>Metazoa</taxon>
        <taxon>Ecdysozoa</taxon>
        <taxon>Arthropoda</taxon>
        <taxon>Hexapoda</taxon>
        <taxon>Insecta</taxon>
        <taxon>Pterygota</taxon>
        <taxon>Neoptera</taxon>
        <taxon>Endopterygota</taxon>
        <taxon>Diptera</taxon>
        <taxon>Nematocera</taxon>
        <taxon>Chironomoidea</taxon>
        <taxon>Ceratopogonidae</taxon>
        <taxon>Ceratopogoninae</taxon>
        <taxon>Culicoides</taxon>
        <taxon>Monoculicoides</taxon>
    </lineage>
</organism>
<dbReference type="InterPro" id="IPR036361">
    <property type="entry name" value="SAP_dom_sf"/>
</dbReference>
<dbReference type="SUPFAM" id="SSF68906">
    <property type="entry name" value="SAP domain"/>
    <property type="match status" value="1"/>
</dbReference>
<dbReference type="InterPro" id="IPR003034">
    <property type="entry name" value="SAP_dom"/>
</dbReference>
<accession>A0A336L846</accession>
<dbReference type="GO" id="GO:0005634">
    <property type="term" value="C:nucleus"/>
    <property type="evidence" value="ECO:0007669"/>
    <property type="project" value="TreeGrafter"/>
</dbReference>
<dbReference type="Pfam" id="PF02037">
    <property type="entry name" value="SAP"/>
    <property type="match status" value="1"/>
</dbReference>
<dbReference type="PANTHER" id="PTHR46551">
    <property type="entry name" value="SAP DOMAIN-CONTAINING RIBONUCLEOPROTEIN"/>
    <property type="match status" value="1"/>
</dbReference>
<evidence type="ECO:0000313" key="4">
    <source>
        <dbReference type="EMBL" id="SSX13141.1"/>
    </source>
</evidence>